<comment type="catalytic activity">
    <reaction evidence="11">
        <text>pyranose + acceptor = pyranos-2,3-diulose + reduced acceptor.</text>
        <dbReference type="EC" id="1.1.99.29"/>
    </reaction>
</comment>
<comment type="catalytic activity">
    <reaction evidence="13">
        <text>a pyranoside + acceptor = a pyranosid-3-ulose + reduced acceptor.</text>
        <dbReference type="EC" id="1.1.99.29"/>
    </reaction>
</comment>
<dbReference type="OrthoDB" id="269227at2759"/>
<dbReference type="PROSITE" id="PS00624">
    <property type="entry name" value="GMC_OXRED_2"/>
    <property type="match status" value="1"/>
</dbReference>
<dbReference type="EC" id="1.1.99.29" evidence="5"/>
<name>A0A0D2MLS7_HYPSF</name>
<dbReference type="PANTHER" id="PTHR11552:SF147">
    <property type="entry name" value="CHOLINE DEHYDROGENASE, MITOCHONDRIAL"/>
    <property type="match status" value="1"/>
</dbReference>
<feature type="binding site" evidence="16">
    <location>
        <begin position="582"/>
        <end position="583"/>
    </location>
    <ligand>
        <name>FAD</name>
        <dbReference type="ChEBI" id="CHEBI:57692"/>
    </ligand>
</feature>
<evidence type="ECO:0000256" key="7">
    <source>
        <dbReference type="ARBA" id="ARBA00022630"/>
    </source>
</evidence>
<comment type="function">
    <text evidence="9">Catalyzes the single-oxidation or sequential double oxidation reaction of carbohydrates primarily at carbon-2 and/or carbon-3 with the concomitant reduction of the flavin. The enzyme exhibits a broad sugar substrate specificity, oxidizing different aldopyranoses to the corresponding C-1, C-2, C-3 or C-1,2, C-2,3 and C-3,4 (di)dehydro sugars with substrate-specific regioselectivity. Accepts only a narrow range of electron acceptors such as substituted benzoquinones and complexed metal ions and reacts extremely slowly with O(2) as acceptor. May play a role in the natural recycling of plant matter by oxidizing all major monosaccharides in lignocellulose and by reducing quinone compounds or reactive radical species generated during lignin depolymerization.</text>
</comment>
<organism evidence="19 20">
    <name type="scientific">Hypholoma sublateritium (strain FD-334 SS-4)</name>
    <dbReference type="NCBI Taxonomy" id="945553"/>
    <lineage>
        <taxon>Eukaryota</taxon>
        <taxon>Fungi</taxon>
        <taxon>Dikarya</taxon>
        <taxon>Basidiomycota</taxon>
        <taxon>Agaricomycotina</taxon>
        <taxon>Agaricomycetes</taxon>
        <taxon>Agaricomycetidae</taxon>
        <taxon>Agaricales</taxon>
        <taxon>Agaricineae</taxon>
        <taxon>Strophariaceae</taxon>
        <taxon>Hypholoma</taxon>
    </lineage>
</organism>
<evidence type="ECO:0000259" key="18">
    <source>
        <dbReference type="PROSITE" id="PS00624"/>
    </source>
</evidence>
<evidence type="ECO:0000256" key="16">
    <source>
        <dbReference type="PIRSR" id="PIRSR000137-2"/>
    </source>
</evidence>
<keyword evidence="20" id="KW-1185">Reference proteome</keyword>
<comment type="catalytic activity">
    <reaction evidence="14">
        <text>a pyranoside + acceptor = a pyranosid-3,4-diulose + reduced acceptor.</text>
        <dbReference type="EC" id="1.1.99.29"/>
    </reaction>
</comment>
<dbReference type="GO" id="GO:0005576">
    <property type="term" value="C:extracellular region"/>
    <property type="evidence" value="ECO:0007669"/>
    <property type="project" value="UniProtKB-SubCell"/>
</dbReference>
<feature type="signal peptide" evidence="17">
    <location>
        <begin position="1"/>
        <end position="22"/>
    </location>
</feature>
<evidence type="ECO:0000256" key="12">
    <source>
        <dbReference type="ARBA" id="ARBA00034029"/>
    </source>
</evidence>
<sequence>MKTLPLSHLLVASALYVCQTCAVTLTDISQLKELTYDYIIIGAGNAGLVIADRLTENANTSVLVLEAGVSDQGVIPVMAPFLGPSVTPNTPYDWNYTIIPQPGLDGRTFPYPRGRLLGGCTSANYMIHQYGSTDDWAEMAKITGDPGWQWNNVKQYIKRHEKFVAPSDGHNTTGQFIPSLHSFTGELPISLPINNQTIDPRVINTTQQLPEFPFNEDMSGVDGSYLGVGWVQSSMDAGLRGSSSSSYLATSNDRPNLTVMINAMVTKLIQTNSTPAQGLKAFRTVQFADARNATSTTRFQVQANKDIILSAGSIGTPQILQLSGIGDPADLTPLKIPVLVDSPLVGKNMMDHPLLPNIWNVNGNDSFDHILRNANLLQAAISQWATNKTGFIANNVINNFGFGRLNASLLSGLTDPSSGPDSPHFEMIFANFWLNPNVALPPTGSYLTTLTALLTPTSRGTVKIQSTDAFIAPLINPNMLDTEVDIVIMRESVRAIKRFISAPAWKDYVISPFGNLSATADADIDSYVRQHTTTVFHPSSTASMTSETSTNGVVNPDFTVKGVDGLRIVDLSVFPFIPSCHPQGPLYLVAERAADIIKGIVSTR</sequence>
<dbReference type="OMA" id="FPYPRGK"/>
<evidence type="ECO:0000256" key="9">
    <source>
        <dbReference type="ARBA" id="ARBA00024699"/>
    </source>
</evidence>
<evidence type="ECO:0000256" key="5">
    <source>
        <dbReference type="ARBA" id="ARBA00013177"/>
    </source>
</evidence>
<dbReference type="InterPro" id="IPR000172">
    <property type="entry name" value="GMC_OxRdtase_N"/>
</dbReference>
<dbReference type="Gene3D" id="3.50.50.60">
    <property type="entry name" value="FAD/NAD(P)-binding domain"/>
    <property type="match status" value="1"/>
</dbReference>
<dbReference type="InterPro" id="IPR036188">
    <property type="entry name" value="FAD/NAD-bd_sf"/>
</dbReference>
<feature type="active site" description="Proton acceptor" evidence="15">
    <location>
        <position position="581"/>
    </location>
</feature>
<dbReference type="Gene3D" id="3.30.560.10">
    <property type="entry name" value="Glucose Oxidase, domain 3"/>
    <property type="match status" value="1"/>
</dbReference>
<feature type="active site" description="Proton donor" evidence="15">
    <location>
        <position position="537"/>
    </location>
</feature>
<dbReference type="EMBL" id="KN817534">
    <property type="protein sequence ID" value="KJA24828.1"/>
    <property type="molecule type" value="Genomic_DNA"/>
</dbReference>
<evidence type="ECO:0000256" key="13">
    <source>
        <dbReference type="ARBA" id="ARBA00034050"/>
    </source>
</evidence>
<evidence type="ECO:0000256" key="14">
    <source>
        <dbReference type="ARBA" id="ARBA00034059"/>
    </source>
</evidence>
<evidence type="ECO:0000313" key="19">
    <source>
        <dbReference type="EMBL" id="KJA24828.1"/>
    </source>
</evidence>
<comment type="subunit">
    <text evidence="4">Monomer.</text>
</comment>
<dbReference type="AlphaFoldDB" id="A0A0D2MLS7"/>
<evidence type="ECO:0000256" key="11">
    <source>
        <dbReference type="ARBA" id="ARBA00034010"/>
    </source>
</evidence>
<evidence type="ECO:0000256" key="10">
    <source>
        <dbReference type="ARBA" id="ARBA00033986"/>
    </source>
</evidence>
<dbReference type="SUPFAM" id="SSF51905">
    <property type="entry name" value="FAD/NAD(P)-binding domain"/>
    <property type="match status" value="1"/>
</dbReference>
<dbReference type="PANTHER" id="PTHR11552">
    <property type="entry name" value="GLUCOSE-METHANOL-CHOLINE GMC OXIDOREDUCTASE"/>
    <property type="match status" value="1"/>
</dbReference>
<dbReference type="InterPro" id="IPR012132">
    <property type="entry name" value="GMC_OxRdtase"/>
</dbReference>
<keyword evidence="8 16" id="KW-0274">FAD</keyword>
<accession>A0A0D2MLS7</accession>
<reference evidence="20" key="1">
    <citation type="submission" date="2014-04" db="EMBL/GenBank/DDBJ databases">
        <title>Evolutionary Origins and Diversification of the Mycorrhizal Mutualists.</title>
        <authorList>
            <consortium name="DOE Joint Genome Institute"/>
            <consortium name="Mycorrhizal Genomics Consortium"/>
            <person name="Kohler A."/>
            <person name="Kuo A."/>
            <person name="Nagy L.G."/>
            <person name="Floudas D."/>
            <person name="Copeland A."/>
            <person name="Barry K.W."/>
            <person name="Cichocki N."/>
            <person name="Veneault-Fourrey C."/>
            <person name="LaButti K."/>
            <person name="Lindquist E.A."/>
            <person name="Lipzen A."/>
            <person name="Lundell T."/>
            <person name="Morin E."/>
            <person name="Murat C."/>
            <person name="Riley R."/>
            <person name="Ohm R."/>
            <person name="Sun H."/>
            <person name="Tunlid A."/>
            <person name="Henrissat B."/>
            <person name="Grigoriev I.V."/>
            <person name="Hibbett D.S."/>
            <person name="Martin F."/>
        </authorList>
    </citation>
    <scope>NUCLEOTIDE SEQUENCE [LARGE SCALE GENOMIC DNA]</scope>
    <source>
        <strain evidence="20">FD-334 SS-4</strain>
    </source>
</reference>
<dbReference type="GO" id="GO:0050660">
    <property type="term" value="F:flavin adenine dinucleotide binding"/>
    <property type="evidence" value="ECO:0007669"/>
    <property type="project" value="InterPro"/>
</dbReference>
<keyword evidence="17" id="KW-0732">Signal</keyword>
<evidence type="ECO:0000256" key="6">
    <source>
        <dbReference type="ARBA" id="ARBA00022525"/>
    </source>
</evidence>
<dbReference type="Pfam" id="PF00732">
    <property type="entry name" value="GMC_oxred_N"/>
    <property type="match status" value="1"/>
</dbReference>
<comment type="cofactor">
    <cofactor evidence="1 16">
        <name>FAD</name>
        <dbReference type="ChEBI" id="CHEBI:57692"/>
    </cofactor>
</comment>
<dbReference type="STRING" id="945553.A0A0D2MLS7"/>
<dbReference type="Pfam" id="PF05199">
    <property type="entry name" value="GMC_oxred_C"/>
    <property type="match status" value="1"/>
</dbReference>
<dbReference type="SUPFAM" id="SSF54373">
    <property type="entry name" value="FAD-linked reductases, C-terminal domain"/>
    <property type="match status" value="1"/>
</dbReference>
<evidence type="ECO:0000256" key="2">
    <source>
        <dbReference type="ARBA" id="ARBA00004613"/>
    </source>
</evidence>
<proteinExistence type="inferred from homology"/>
<dbReference type="PIRSF" id="PIRSF000137">
    <property type="entry name" value="Alcohol_oxidase"/>
    <property type="match status" value="1"/>
</dbReference>
<dbReference type="GO" id="GO:0033718">
    <property type="term" value="F:pyranose dehydrogenase (acceptor) activity"/>
    <property type="evidence" value="ECO:0007669"/>
    <property type="project" value="UniProtKB-EC"/>
</dbReference>
<evidence type="ECO:0000256" key="1">
    <source>
        <dbReference type="ARBA" id="ARBA00001974"/>
    </source>
</evidence>
<evidence type="ECO:0000256" key="17">
    <source>
        <dbReference type="SAM" id="SignalP"/>
    </source>
</evidence>
<comment type="catalytic activity">
    <reaction evidence="12">
        <text>pyranose + acceptor = pyranos-3-ulose + reduced acceptor.</text>
        <dbReference type="EC" id="1.1.99.29"/>
    </reaction>
</comment>
<keyword evidence="6" id="KW-0964">Secreted</keyword>
<evidence type="ECO:0000256" key="3">
    <source>
        <dbReference type="ARBA" id="ARBA00010790"/>
    </source>
</evidence>
<comment type="similarity">
    <text evidence="3">Belongs to the GMC oxidoreductase family.</text>
</comment>
<evidence type="ECO:0000256" key="8">
    <source>
        <dbReference type="ARBA" id="ARBA00022827"/>
    </source>
</evidence>
<comment type="subcellular location">
    <subcellularLocation>
        <location evidence="2">Secreted</location>
    </subcellularLocation>
</comment>
<evidence type="ECO:0000256" key="15">
    <source>
        <dbReference type="PIRSR" id="PIRSR000137-1"/>
    </source>
</evidence>
<feature type="binding site" evidence="16">
    <location>
        <position position="265"/>
    </location>
    <ligand>
        <name>FAD</name>
        <dbReference type="ChEBI" id="CHEBI:57692"/>
    </ligand>
</feature>
<evidence type="ECO:0000313" key="20">
    <source>
        <dbReference type="Proteomes" id="UP000054270"/>
    </source>
</evidence>
<comment type="catalytic activity">
    <reaction evidence="10">
        <text>pyranose + acceptor = pyranos-2-ulose + reduced acceptor.</text>
        <dbReference type="EC" id="1.1.99.29"/>
    </reaction>
</comment>
<protein>
    <recommendedName>
        <fullName evidence="5">pyranose dehydrogenase (acceptor)</fullName>
        <ecNumber evidence="5">1.1.99.29</ecNumber>
    </recommendedName>
</protein>
<dbReference type="InterPro" id="IPR007867">
    <property type="entry name" value="GMC_OxRtase_C"/>
</dbReference>
<dbReference type="Proteomes" id="UP000054270">
    <property type="component" value="Unassembled WGS sequence"/>
</dbReference>
<feature type="chain" id="PRO_5002258912" description="pyranose dehydrogenase (acceptor)" evidence="17">
    <location>
        <begin position="23"/>
        <end position="604"/>
    </location>
</feature>
<evidence type="ECO:0000256" key="4">
    <source>
        <dbReference type="ARBA" id="ARBA00011245"/>
    </source>
</evidence>
<keyword evidence="7" id="KW-0285">Flavoprotein</keyword>
<gene>
    <name evidence="19" type="ORF">HYPSUDRAFT_65148</name>
</gene>
<feature type="domain" description="Glucose-methanol-choline oxidoreductase N-terminal" evidence="18">
    <location>
        <begin position="312"/>
        <end position="326"/>
    </location>
</feature>